<name>A0A4Q9N8S4_9APHY</name>
<accession>A0A4Q9N8S4</accession>
<evidence type="ECO:0000313" key="2">
    <source>
        <dbReference type="EMBL" id="TBU35701.1"/>
    </source>
</evidence>
<evidence type="ECO:0000256" key="1">
    <source>
        <dbReference type="SAM" id="MobiDB-lite"/>
    </source>
</evidence>
<feature type="region of interest" description="Disordered" evidence="1">
    <location>
        <begin position="154"/>
        <end position="183"/>
    </location>
</feature>
<proteinExistence type="predicted"/>
<gene>
    <name evidence="2" type="ORF">BD311DRAFT_744438</name>
</gene>
<reference evidence="2" key="1">
    <citation type="submission" date="2019-01" db="EMBL/GenBank/DDBJ databases">
        <title>Draft genome sequences of three monokaryotic isolates of the white-rot basidiomycete fungus Dichomitus squalens.</title>
        <authorList>
            <consortium name="DOE Joint Genome Institute"/>
            <person name="Lopez S.C."/>
            <person name="Andreopoulos B."/>
            <person name="Pangilinan J."/>
            <person name="Lipzen A."/>
            <person name="Riley R."/>
            <person name="Ahrendt S."/>
            <person name="Ng V."/>
            <person name="Barry K."/>
            <person name="Daum C."/>
            <person name="Grigoriev I.V."/>
            <person name="Hilden K.S."/>
            <person name="Makela M.R."/>
            <person name="de Vries R.P."/>
        </authorList>
    </citation>
    <scope>NUCLEOTIDE SEQUENCE [LARGE SCALE GENOMIC DNA]</scope>
    <source>
        <strain evidence="2">OM18370.1</strain>
    </source>
</reference>
<dbReference type="Proteomes" id="UP000292957">
    <property type="component" value="Unassembled WGS sequence"/>
</dbReference>
<organism evidence="2">
    <name type="scientific">Dichomitus squalens</name>
    <dbReference type="NCBI Taxonomy" id="114155"/>
    <lineage>
        <taxon>Eukaryota</taxon>
        <taxon>Fungi</taxon>
        <taxon>Dikarya</taxon>
        <taxon>Basidiomycota</taxon>
        <taxon>Agaricomycotina</taxon>
        <taxon>Agaricomycetes</taxon>
        <taxon>Polyporales</taxon>
        <taxon>Polyporaceae</taxon>
        <taxon>Dichomitus</taxon>
    </lineage>
</organism>
<sequence>MVQCPSQPSMSSASAVPTTLSDTFGTKGLWGVRHGLARCTQQIATAVSPENKLLPPLQRIHPFKLRPARPRLEQGPECGLLSGHLGLKKKCCVPPEVRATVQSSKRGCAVAADAREPSQAAYSRRPKELPFVRAGSCDIVTMAERVRLPFGQGFRQTFHPSDRPTSGRQETAMKSDWRATSQR</sequence>
<dbReference type="AlphaFoldDB" id="A0A4Q9N8S4"/>
<dbReference type="EMBL" id="ML143386">
    <property type="protein sequence ID" value="TBU35701.1"/>
    <property type="molecule type" value="Genomic_DNA"/>
</dbReference>
<feature type="compositionally biased region" description="Polar residues" evidence="1">
    <location>
        <begin position="154"/>
        <end position="169"/>
    </location>
</feature>
<protein>
    <submittedName>
        <fullName evidence="2">Uncharacterized protein</fullName>
    </submittedName>
</protein>